<evidence type="ECO:0000313" key="3">
    <source>
        <dbReference type="EMBL" id="GAG63758.1"/>
    </source>
</evidence>
<dbReference type="Gene3D" id="3.40.50.720">
    <property type="entry name" value="NAD(P)-binding Rossmann-like Domain"/>
    <property type="match status" value="1"/>
</dbReference>
<dbReference type="InterPro" id="IPR036291">
    <property type="entry name" value="NAD(P)-bd_dom_sf"/>
</dbReference>
<dbReference type="PRINTS" id="PR00081">
    <property type="entry name" value="GDHRDH"/>
</dbReference>
<name>X0ZTI7_9ZZZZ</name>
<proteinExistence type="inferred from homology"/>
<dbReference type="CDD" id="cd05233">
    <property type="entry name" value="SDR_c"/>
    <property type="match status" value="1"/>
</dbReference>
<reference evidence="3" key="1">
    <citation type="journal article" date="2014" name="Front. Microbiol.">
        <title>High frequency of phylogenetically diverse reductive dehalogenase-homologous genes in deep subseafloor sedimentary metagenomes.</title>
        <authorList>
            <person name="Kawai M."/>
            <person name="Futagami T."/>
            <person name="Toyoda A."/>
            <person name="Takaki Y."/>
            <person name="Nishi S."/>
            <person name="Hori S."/>
            <person name="Arai W."/>
            <person name="Tsubouchi T."/>
            <person name="Morono Y."/>
            <person name="Uchiyama I."/>
            <person name="Ito T."/>
            <person name="Fujiyama A."/>
            <person name="Inagaki F."/>
            <person name="Takami H."/>
        </authorList>
    </citation>
    <scope>NUCLEOTIDE SEQUENCE</scope>
    <source>
        <strain evidence="3">Expedition CK06-06</strain>
    </source>
</reference>
<comment type="similarity">
    <text evidence="1">Belongs to the short-chain dehydrogenases/reductases (SDR) family.</text>
</comment>
<evidence type="ECO:0000256" key="2">
    <source>
        <dbReference type="ARBA" id="ARBA00023002"/>
    </source>
</evidence>
<keyword evidence="2" id="KW-0560">Oxidoreductase</keyword>
<dbReference type="SUPFAM" id="SSF51735">
    <property type="entry name" value="NAD(P)-binding Rossmann-fold domains"/>
    <property type="match status" value="1"/>
</dbReference>
<accession>X0ZTI7</accession>
<sequence>MIKDFGGKAAVITGAASGIGRGLAYGFAKQGMNIVLADIDKENLVKVAKELEEIGIEVMTQLTDVSDPEQVAQLADASYKRFGTVNILCNNAGVGGAGSISLVTLENWKWILDVNVFGVIHGIQYFLNRMLASNEPCHIVNTSSMAGLLSGDNSPYPTSKFAVVAI</sequence>
<feature type="non-terminal residue" evidence="3">
    <location>
        <position position="166"/>
    </location>
</feature>
<evidence type="ECO:0008006" key="4">
    <source>
        <dbReference type="Google" id="ProtNLM"/>
    </source>
</evidence>
<dbReference type="EMBL" id="BART01005285">
    <property type="protein sequence ID" value="GAG63758.1"/>
    <property type="molecule type" value="Genomic_DNA"/>
</dbReference>
<dbReference type="Pfam" id="PF00106">
    <property type="entry name" value="adh_short"/>
    <property type="match status" value="1"/>
</dbReference>
<comment type="caution">
    <text evidence="3">The sequence shown here is derived from an EMBL/GenBank/DDBJ whole genome shotgun (WGS) entry which is preliminary data.</text>
</comment>
<dbReference type="PANTHER" id="PTHR43391">
    <property type="entry name" value="RETINOL DEHYDROGENASE-RELATED"/>
    <property type="match status" value="1"/>
</dbReference>
<dbReference type="AlphaFoldDB" id="X0ZTI7"/>
<dbReference type="PRINTS" id="PR00080">
    <property type="entry name" value="SDRFAMILY"/>
</dbReference>
<dbReference type="PANTHER" id="PTHR43391:SF26">
    <property type="entry name" value="BLL7251 PROTEIN"/>
    <property type="match status" value="1"/>
</dbReference>
<organism evidence="3">
    <name type="scientific">marine sediment metagenome</name>
    <dbReference type="NCBI Taxonomy" id="412755"/>
    <lineage>
        <taxon>unclassified sequences</taxon>
        <taxon>metagenomes</taxon>
        <taxon>ecological metagenomes</taxon>
    </lineage>
</organism>
<protein>
    <recommendedName>
        <fullName evidence="4">Short-chain dehydrogenase/reductase SDR</fullName>
    </recommendedName>
</protein>
<dbReference type="GO" id="GO:0016491">
    <property type="term" value="F:oxidoreductase activity"/>
    <property type="evidence" value="ECO:0007669"/>
    <property type="project" value="UniProtKB-KW"/>
</dbReference>
<dbReference type="InterPro" id="IPR002347">
    <property type="entry name" value="SDR_fam"/>
</dbReference>
<gene>
    <name evidence="3" type="ORF">S01H4_12443</name>
</gene>
<evidence type="ECO:0000256" key="1">
    <source>
        <dbReference type="ARBA" id="ARBA00006484"/>
    </source>
</evidence>